<dbReference type="InterPro" id="IPR016181">
    <property type="entry name" value="Acyl_CoA_acyltransferase"/>
</dbReference>
<dbReference type="PROSITE" id="PS51186">
    <property type="entry name" value="GNAT"/>
    <property type="match status" value="1"/>
</dbReference>
<dbReference type="GO" id="GO:0016747">
    <property type="term" value="F:acyltransferase activity, transferring groups other than amino-acyl groups"/>
    <property type="evidence" value="ECO:0007669"/>
    <property type="project" value="InterPro"/>
</dbReference>
<name>A0A402B5D2_9CHLR</name>
<evidence type="ECO:0000259" key="2">
    <source>
        <dbReference type="PROSITE" id="PS51186"/>
    </source>
</evidence>
<keyword evidence="1" id="KW-1133">Transmembrane helix</keyword>
<dbReference type="OrthoDB" id="9807582at2"/>
<dbReference type="AlphaFoldDB" id="A0A402B5D2"/>
<evidence type="ECO:0000256" key="1">
    <source>
        <dbReference type="SAM" id="Phobius"/>
    </source>
</evidence>
<keyword evidence="1" id="KW-0472">Membrane</keyword>
<evidence type="ECO:0000313" key="4">
    <source>
        <dbReference type="Proteomes" id="UP000287171"/>
    </source>
</evidence>
<evidence type="ECO:0000313" key="3">
    <source>
        <dbReference type="EMBL" id="GCE26568.1"/>
    </source>
</evidence>
<protein>
    <recommendedName>
        <fullName evidence="2">N-acetyltransferase domain-containing protein</fullName>
    </recommendedName>
</protein>
<dbReference type="InterPro" id="IPR000182">
    <property type="entry name" value="GNAT_dom"/>
</dbReference>
<proteinExistence type="predicted"/>
<accession>A0A402B5D2</accession>
<dbReference type="SUPFAM" id="SSF55729">
    <property type="entry name" value="Acyl-CoA N-acyltransferases (Nat)"/>
    <property type="match status" value="1"/>
</dbReference>
<comment type="caution">
    <text evidence="3">The sequence shown here is derived from an EMBL/GenBank/DDBJ whole genome shotgun (WGS) entry which is preliminary data.</text>
</comment>
<dbReference type="CDD" id="cd04301">
    <property type="entry name" value="NAT_SF"/>
    <property type="match status" value="1"/>
</dbReference>
<organism evidence="3 4">
    <name type="scientific">Dictyobacter alpinus</name>
    <dbReference type="NCBI Taxonomy" id="2014873"/>
    <lineage>
        <taxon>Bacteria</taxon>
        <taxon>Bacillati</taxon>
        <taxon>Chloroflexota</taxon>
        <taxon>Ktedonobacteria</taxon>
        <taxon>Ktedonobacterales</taxon>
        <taxon>Dictyobacteraceae</taxon>
        <taxon>Dictyobacter</taxon>
    </lineage>
</organism>
<dbReference type="Pfam" id="PF00583">
    <property type="entry name" value="Acetyltransf_1"/>
    <property type="match status" value="1"/>
</dbReference>
<keyword evidence="4" id="KW-1185">Reference proteome</keyword>
<reference evidence="4" key="1">
    <citation type="submission" date="2018-12" db="EMBL/GenBank/DDBJ databases">
        <title>Tengunoibacter tsumagoiensis gen. nov., sp. nov., Dictyobacter kobayashii sp. nov., D. alpinus sp. nov., and D. joshuensis sp. nov. and description of Dictyobacteraceae fam. nov. within the order Ktedonobacterales isolated from Tengu-no-mugimeshi.</title>
        <authorList>
            <person name="Wang C.M."/>
            <person name="Zheng Y."/>
            <person name="Sakai Y."/>
            <person name="Toyoda A."/>
            <person name="Minakuchi Y."/>
            <person name="Abe K."/>
            <person name="Yokota A."/>
            <person name="Yabe S."/>
        </authorList>
    </citation>
    <scope>NUCLEOTIDE SEQUENCE [LARGE SCALE GENOMIC DNA]</scope>
    <source>
        <strain evidence="4">Uno16</strain>
    </source>
</reference>
<keyword evidence="1" id="KW-0812">Transmembrane</keyword>
<dbReference type="Proteomes" id="UP000287171">
    <property type="component" value="Unassembled WGS sequence"/>
</dbReference>
<feature type="transmembrane region" description="Helical" evidence="1">
    <location>
        <begin position="192"/>
        <end position="210"/>
    </location>
</feature>
<dbReference type="RefSeq" id="WP_126627005.1">
    <property type="nucleotide sequence ID" value="NZ_BIFT01000001.1"/>
</dbReference>
<sequence length="269" mass="29437">MLQPFHDLEDSSIIQAIEANTCEFLLTLGRLGGGEERSDEEVQWTIGGAPIGYHNCVVRARLTAETADEAIVASARRFQAYNVPGTWHVGPSMQPEDLGTRLLAHGFSDGGEEPGMAADLLNINEQISFPAELAITRVGNEEELQVWTQTLAAGFGEGEIETNWVGAMYGKIGFDEQGAWHHYLGQLNGKPVATTSMFLAAGVAGIYFVFTLPQARRKGVGAAITLAALQDARNRGYRVGVLGASMMGYAVYQRLGFQEYCRFHLYEWE</sequence>
<dbReference type="Gene3D" id="3.40.630.30">
    <property type="match status" value="1"/>
</dbReference>
<dbReference type="EMBL" id="BIFT01000001">
    <property type="protein sequence ID" value="GCE26568.1"/>
    <property type="molecule type" value="Genomic_DNA"/>
</dbReference>
<gene>
    <name evidence="3" type="ORF">KDA_20520</name>
</gene>
<feature type="domain" description="N-acetyltransferase" evidence="2">
    <location>
        <begin position="134"/>
        <end position="269"/>
    </location>
</feature>